<dbReference type="EMBL" id="JAESWA010000022">
    <property type="protein sequence ID" value="MBL4932624.1"/>
    <property type="molecule type" value="Genomic_DNA"/>
</dbReference>
<sequence>MTQPLISVIMSTYNEEKSWLIKSIESILNQTERNFEFIIVLDNPLNIEIKDVLNCYAQKDQRIKLIYNDVNKGLIESLNSALAIATGEYIARMDADDISLENRFEKQIKFLLNNPKVDLVGSQIEFIDENENIINKKSNVYTNKYNLKVMLNYCNPMAHPTWMFKRSILKQLGNYREVKYAEDYDFITRVVTNGYNIDNLDDKLLLYRLRDNGISISNSFKQSKAAYYVKKMYKKRLNNEDDKLIYVKLKDLISSEVGAERYYMSKSLKNKAKGSKFLKAFYCGIAIVLSLYSRDELIKRVKRTLYIKRMNQK</sequence>
<keyword evidence="3" id="KW-1185">Reference proteome</keyword>
<dbReference type="PANTHER" id="PTHR22916">
    <property type="entry name" value="GLYCOSYLTRANSFERASE"/>
    <property type="match status" value="1"/>
</dbReference>
<feature type="domain" description="Glycosyltransferase 2-like" evidence="1">
    <location>
        <begin position="7"/>
        <end position="172"/>
    </location>
</feature>
<dbReference type="GO" id="GO:0016758">
    <property type="term" value="F:hexosyltransferase activity"/>
    <property type="evidence" value="ECO:0007669"/>
    <property type="project" value="UniProtKB-ARBA"/>
</dbReference>
<dbReference type="InterPro" id="IPR029044">
    <property type="entry name" value="Nucleotide-diphossugar_trans"/>
</dbReference>
<gene>
    <name evidence="2" type="ORF">JK634_12445</name>
</gene>
<dbReference type="InterPro" id="IPR001173">
    <property type="entry name" value="Glyco_trans_2-like"/>
</dbReference>
<evidence type="ECO:0000313" key="2">
    <source>
        <dbReference type="EMBL" id="MBL4932624.1"/>
    </source>
</evidence>
<protein>
    <submittedName>
        <fullName evidence="2">Glycosyltransferase</fullName>
    </submittedName>
</protein>
<dbReference type="AlphaFoldDB" id="A0A937K553"/>
<evidence type="ECO:0000259" key="1">
    <source>
        <dbReference type="Pfam" id="PF00535"/>
    </source>
</evidence>
<organism evidence="2 3">
    <name type="scientific">Clostridium paridis</name>
    <dbReference type="NCBI Taxonomy" id="2803863"/>
    <lineage>
        <taxon>Bacteria</taxon>
        <taxon>Bacillati</taxon>
        <taxon>Bacillota</taxon>
        <taxon>Clostridia</taxon>
        <taxon>Eubacteriales</taxon>
        <taxon>Clostridiaceae</taxon>
        <taxon>Clostridium</taxon>
    </lineage>
</organism>
<reference evidence="2" key="1">
    <citation type="submission" date="2021-01" db="EMBL/GenBank/DDBJ databases">
        <title>Genome public.</title>
        <authorList>
            <person name="Liu C."/>
            <person name="Sun Q."/>
        </authorList>
    </citation>
    <scope>NUCLEOTIDE SEQUENCE</scope>
    <source>
        <strain evidence="2">YIM B02565</strain>
    </source>
</reference>
<comment type="caution">
    <text evidence="2">The sequence shown here is derived from an EMBL/GenBank/DDBJ whole genome shotgun (WGS) entry which is preliminary data.</text>
</comment>
<dbReference type="Gene3D" id="3.90.550.10">
    <property type="entry name" value="Spore Coat Polysaccharide Biosynthesis Protein SpsA, Chain A"/>
    <property type="match status" value="1"/>
</dbReference>
<dbReference type="PANTHER" id="PTHR22916:SF3">
    <property type="entry name" value="UDP-GLCNAC:BETAGAL BETA-1,3-N-ACETYLGLUCOSAMINYLTRANSFERASE-LIKE PROTEIN 1"/>
    <property type="match status" value="1"/>
</dbReference>
<dbReference type="RefSeq" id="WP_202767968.1">
    <property type="nucleotide sequence ID" value="NZ_JAESWA010000022.1"/>
</dbReference>
<dbReference type="Proteomes" id="UP000623681">
    <property type="component" value="Unassembled WGS sequence"/>
</dbReference>
<dbReference type="Pfam" id="PF00535">
    <property type="entry name" value="Glycos_transf_2"/>
    <property type="match status" value="1"/>
</dbReference>
<evidence type="ECO:0000313" key="3">
    <source>
        <dbReference type="Proteomes" id="UP000623681"/>
    </source>
</evidence>
<proteinExistence type="predicted"/>
<name>A0A937K553_9CLOT</name>
<dbReference type="SUPFAM" id="SSF53448">
    <property type="entry name" value="Nucleotide-diphospho-sugar transferases"/>
    <property type="match status" value="1"/>
</dbReference>
<accession>A0A937K553</accession>